<dbReference type="InterPro" id="IPR005220">
    <property type="entry name" value="CarO-like"/>
</dbReference>
<dbReference type="Gene3D" id="2.40.50.200">
    <property type="entry name" value="Bacterial OB-fold"/>
    <property type="match status" value="1"/>
</dbReference>
<dbReference type="PANTHER" id="PTHR36571:SF1">
    <property type="entry name" value="PROTEIN YGIW"/>
    <property type="match status" value="1"/>
</dbReference>
<feature type="signal peptide" evidence="2">
    <location>
        <begin position="1"/>
        <end position="20"/>
    </location>
</feature>
<name>A0AAV3M1W7_9GAMM</name>
<dbReference type="EMBL" id="JALD01000068">
    <property type="protein sequence ID" value="EUD09696.1"/>
    <property type="molecule type" value="Genomic_DNA"/>
</dbReference>
<comment type="caution">
    <text evidence="3">The sequence shown here is derived from an EMBL/GenBank/DDBJ whole genome shotgun (WGS) entry which is preliminary data.</text>
</comment>
<evidence type="ECO:0000256" key="2">
    <source>
        <dbReference type="SAM" id="SignalP"/>
    </source>
</evidence>
<gene>
    <name evidence="3" type="ORF">HMPREF1563_0362</name>
</gene>
<dbReference type="SUPFAM" id="SSF101756">
    <property type="entry name" value="Hypothetical protein YgiW"/>
    <property type="match status" value="1"/>
</dbReference>
<evidence type="ECO:0000313" key="3">
    <source>
        <dbReference type="EMBL" id="EUD09696.1"/>
    </source>
</evidence>
<dbReference type="PANTHER" id="PTHR36571">
    <property type="entry name" value="PROTEIN YGIW"/>
    <property type="match status" value="1"/>
</dbReference>
<dbReference type="InterPro" id="IPR036700">
    <property type="entry name" value="BOBF_sf"/>
</dbReference>
<protein>
    <submittedName>
        <fullName evidence="3">TIGR00156 family protein</fullName>
    </submittedName>
</protein>
<proteinExistence type="predicted"/>
<sequence length="127" mass="13906">MKAKYAIVGLLSLISFASLSANGGFSANGVNYNSGGFIGANQPVTTVEQAKKMPDDAWVTLEGNLVRQVGHELYEFKDATGTVLVDIDNKRWLGQSATPETKVQLIGEVDKDWMEFEIDVKQINIIK</sequence>
<dbReference type="AlphaFoldDB" id="A0AAV3M1W7"/>
<evidence type="ECO:0000313" key="4">
    <source>
        <dbReference type="Proteomes" id="UP000022311"/>
    </source>
</evidence>
<dbReference type="NCBIfam" id="NF033674">
    <property type="entry name" value="stress_OB_fold"/>
    <property type="match status" value="1"/>
</dbReference>
<dbReference type="RefSeq" id="WP_036953731.1">
    <property type="nucleotide sequence ID" value="NZ_JALD01000068.1"/>
</dbReference>
<dbReference type="NCBIfam" id="TIGR00156">
    <property type="entry name" value="YgiW/YdeI family stress tolerance OB fold protein"/>
    <property type="match status" value="1"/>
</dbReference>
<dbReference type="Proteomes" id="UP000022311">
    <property type="component" value="Unassembled WGS sequence"/>
</dbReference>
<keyword evidence="1 2" id="KW-0732">Signal</keyword>
<organism evidence="3 4">
    <name type="scientific">Providencia alcalifaciens 205/92</name>
    <dbReference type="NCBI Taxonomy" id="1256988"/>
    <lineage>
        <taxon>Bacteria</taxon>
        <taxon>Pseudomonadati</taxon>
        <taxon>Pseudomonadota</taxon>
        <taxon>Gammaproteobacteria</taxon>
        <taxon>Enterobacterales</taxon>
        <taxon>Morganellaceae</taxon>
        <taxon>Providencia</taxon>
    </lineage>
</organism>
<dbReference type="InterPro" id="IPR016052">
    <property type="entry name" value="YgiW/YdeI"/>
</dbReference>
<reference evidence="3 4" key="1">
    <citation type="submission" date="2014-01" db="EMBL/GenBank/DDBJ databases">
        <authorList>
            <person name="Durkin A.S."/>
            <person name="McCorrison J."/>
            <person name="Torralba M."/>
            <person name="Gillis M."/>
            <person name="Haft D.H."/>
            <person name="Methe B."/>
            <person name="Sutton G."/>
            <person name="Nelson K.E."/>
        </authorList>
    </citation>
    <scope>NUCLEOTIDE SEQUENCE [LARGE SCALE GENOMIC DNA]</scope>
    <source>
        <strain evidence="3 4">205/92</strain>
    </source>
</reference>
<feature type="chain" id="PRO_5043461329" evidence="2">
    <location>
        <begin position="21"/>
        <end position="127"/>
    </location>
</feature>
<accession>A0AAV3M1W7</accession>
<dbReference type="Pfam" id="PF04076">
    <property type="entry name" value="BOF"/>
    <property type="match status" value="1"/>
</dbReference>
<evidence type="ECO:0000256" key="1">
    <source>
        <dbReference type="ARBA" id="ARBA00022729"/>
    </source>
</evidence>